<sequence>MALKTHNSYEVLAQVNSLVFTDATGTNVNDIQFLLITTF</sequence>
<dbReference type="SUPFAM" id="SSF82544">
    <property type="entry name" value="GckA/TtuD-like"/>
    <property type="match status" value="1"/>
</dbReference>
<dbReference type="Proteomes" id="UP000011776">
    <property type="component" value="Unassembled WGS sequence"/>
</dbReference>
<organism evidence="1 2">
    <name type="scientific">Leptospira interrogans serovar Grippotyphosa str. LT2186</name>
    <dbReference type="NCBI Taxonomy" id="1001599"/>
    <lineage>
        <taxon>Bacteria</taxon>
        <taxon>Pseudomonadati</taxon>
        <taxon>Spirochaetota</taxon>
        <taxon>Spirochaetia</taxon>
        <taxon>Leptospirales</taxon>
        <taxon>Leptospiraceae</taxon>
        <taxon>Leptospira</taxon>
    </lineage>
</organism>
<protein>
    <submittedName>
        <fullName evidence="1">Uncharacterized protein</fullName>
    </submittedName>
</protein>
<dbReference type="Gene3D" id="3.40.1480.10">
    <property type="entry name" value="MOFRL domain"/>
    <property type="match status" value="1"/>
</dbReference>
<gene>
    <name evidence="1" type="ORF">LEP1GSC151_2762</name>
</gene>
<dbReference type="BioCyc" id="LINT1001599:G11K9-490-MONOMER"/>
<evidence type="ECO:0000313" key="1">
    <source>
        <dbReference type="EMBL" id="EMG12124.1"/>
    </source>
</evidence>
<accession>M3FX89</accession>
<proteinExistence type="predicted"/>
<reference evidence="1 2" key="1">
    <citation type="submission" date="2013-02" db="EMBL/GenBank/DDBJ databases">
        <authorList>
            <person name="Harkins D.M."/>
            <person name="Durkin A.S."/>
            <person name="Brinkac L.M."/>
            <person name="Haft D.H."/>
            <person name="Selengut J.D."/>
            <person name="Sanka R."/>
            <person name="DePew J."/>
            <person name="Purushe J."/>
            <person name="Tulsiani S.M."/>
            <person name="Graham G.C."/>
            <person name="Burns M.-A."/>
            <person name="Dohnt M.F."/>
            <person name="Smythe L.D."/>
            <person name="McKay D.B."/>
            <person name="Craig S.B."/>
            <person name="Vinetz J.M."/>
            <person name="Sutton G.G."/>
            <person name="Nierman W.C."/>
            <person name="Fouts D.E."/>
        </authorList>
    </citation>
    <scope>NUCLEOTIDE SEQUENCE [LARGE SCALE GENOMIC DNA]</scope>
    <source>
        <strain evidence="1 2">LT2186</strain>
    </source>
</reference>
<dbReference type="AlphaFoldDB" id="M3FX89"/>
<dbReference type="EMBL" id="AFME02000116">
    <property type="protein sequence ID" value="EMG12124.1"/>
    <property type="molecule type" value="Genomic_DNA"/>
</dbReference>
<evidence type="ECO:0000313" key="2">
    <source>
        <dbReference type="Proteomes" id="UP000011776"/>
    </source>
</evidence>
<dbReference type="InterPro" id="IPR037035">
    <property type="entry name" value="GK-like_C_sf"/>
</dbReference>
<name>M3FX89_LEPIR</name>
<comment type="caution">
    <text evidence="1">The sequence shown here is derived from an EMBL/GenBank/DDBJ whole genome shotgun (WGS) entry which is preliminary data.</text>
</comment>